<dbReference type="VEuPathDB" id="FungiDB:MFRU_011g02500"/>
<protein>
    <submittedName>
        <fullName evidence="2">Uncharacterized protein</fullName>
    </submittedName>
</protein>
<gene>
    <name evidence="2" type="ORF">EYC84_000082</name>
</gene>
<accession>A0A5M9JMH6</accession>
<dbReference type="EMBL" id="VICG01000006">
    <property type="protein sequence ID" value="KAA8570684.1"/>
    <property type="molecule type" value="Genomic_DNA"/>
</dbReference>
<comment type="caution">
    <text evidence="2">The sequence shown here is derived from an EMBL/GenBank/DDBJ whole genome shotgun (WGS) entry which is preliminary data.</text>
</comment>
<name>A0A5M9JMH6_MONFR</name>
<reference evidence="2 3" key="1">
    <citation type="submission" date="2019-06" db="EMBL/GenBank/DDBJ databases">
        <title>Genome Sequence of the Brown Rot Fungal Pathogen Monilinia fructicola.</title>
        <authorList>
            <person name="De Miccolis Angelini R.M."/>
            <person name="Landi L."/>
            <person name="Abate D."/>
            <person name="Pollastro S."/>
            <person name="Romanazzi G."/>
            <person name="Faretra F."/>
        </authorList>
    </citation>
    <scope>NUCLEOTIDE SEQUENCE [LARGE SCALE GENOMIC DNA]</scope>
    <source>
        <strain evidence="2 3">Mfrc123</strain>
    </source>
</reference>
<organism evidence="2 3">
    <name type="scientific">Monilinia fructicola</name>
    <name type="common">Brown rot fungus</name>
    <name type="synonym">Ciboria fructicola</name>
    <dbReference type="NCBI Taxonomy" id="38448"/>
    <lineage>
        <taxon>Eukaryota</taxon>
        <taxon>Fungi</taxon>
        <taxon>Dikarya</taxon>
        <taxon>Ascomycota</taxon>
        <taxon>Pezizomycotina</taxon>
        <taxon>Leotiomycetes</taxon>
        <taxon>Helotiales</taxon>
        <taxon>Sclerotiniaceae</taxon>
        <taxon>Monilinia</taxon>
    </lineage>
</organism>
<evidence type="ECO:0000256" key="1">
    <source>
        <dbReference type="SAM" id="MobiDB-lite"/>
    </source>
</evidence>
<feature type="region of interest" description="Disordered" evidence="1">
    <location>
        <begin position="1"/>
        <end position="30"/>
    </location>
</feature>
<evidence type="ECO:0000313" key="2">
    <source>
        <dbReference type="EMBL" id="KAA8570684.1"/>
    </source>
</evidence>
<evidence type="ECO:0000313" key="3">
    <source>
        <dbReference type="Proteomes" id="UP000322873"/>
    </source>
</evidence>
<sequence>MGHYHPPMAHQPHNMAPPGTQAGWNRDPSATSMLPFDTWIDDLESISMNTHNMENFTQSFGDASQPWTTTTQFGAPTQNTWVEVIARNPTNNWN</sequence>
<proteinExistence type="predicted"/>
<dbReference type="Proteomes" id="UP000322873">
    <property type="component" value="Unassembled WGS sequence"/>
</dbReference>
<dbReference type="AlphaFoldDB" id="A0A5M9JMH6"/>
<keyword evidence="3" id="KW-1185">Reference proteome</keyword>